<evidence type="ECO:0000256" key="1">
    <source>
        <dbReference type="ARBA" id="ARBA00004141"/>
    </source>
</evidence>
<feature type="transmembrane region" description="Helical" evidence="8">
    <location>
        <begin position="354"/>
        <end position="374"/>
    </location>
</feature>
<protein>
    <submittedName>
        <fullName evidence="10">Major facilitator superfamily domain, general substrate transporter</fullName>
    </submittedName>
</protein>
<dbReference type="AlphaFoldDB" id="A0A090M5F5"/>
<evidence type="ECO:0000256" key="8">
    <source>
        <dbReference type="SAM" id="Phobius"/>
    </source>
</evidence>
<dbReference type="EMBL" id="CAID01000003">
    <property type="protein sequence ID" value="CEF97359.1"/>
    <property type="molecule type" value="Genomic_DNA"/>
</dbReference>
<feature type="transmembrane region" description="Helical" evidence="8">
    <location>
        <begin position="178"/>
        <end position="200"/>
    </location>
</feature>
<dbReference type="InterPro" id="IPR050360">
    <property type="entry name" value="MFS_Sugar_Transporters"/>
</dbReference>
<dbReference type="PROSITE" id="PS00217">
    <property type="entry name" value="SUGAR_TRANSPORT_2"/>
    <property type="match status" value="1"/>
</dbReference>
<dbReference type="PANTHER" id="PTHR48022:SF2">
    <property type="entry name" value="PLASTIDIC GLUCOSE TRANSPORTER 4"/>
    <property type="match status" value="1"/>
</dbReference>
<keyword evidence="3 8" id="KW-0812">Transmembrane</keyword>
<reference evidence="11" key="1">
    <citation type="journal article" date="2006" name="Proc. Natl. Acad. Sci. U.S.A.">
        <title>Genome analysis of the smallest free-living eukaryote Ostreococcus tauri unveils many unique features.</title>
        <authorList>
            <person name="Derelle E."/>
            <person name="Ferraz C."/>
            <person name="Rombauts S."/>
            <person name="Rouze P."/>
            <person name="Worden A.Z."/>
            <person name="Robbens S."/>
            <person name="Partensky F."/>
            <person name="Degroeve S."/>
            <person name="Echeynie S."/>
            <person name="Cooke R."/>
            <person name="Saeys Y."/>
            <person name="Wuyts J."/>
            <person name="Jabbari K."/>
            <person name="Bowler C."/>
            <person name="Panaud O."/>
            <person name="Piegu B."/>
            <person name="Ball S.G."/>
            <person name="Ral J.-P."/>
            <person name="Bouget F.-Y."/>
            <person name="Piganeau G."/>
            <person name="De Baets B."/>
            <person name="Picard A."/>
            <person name="Delseny M."/>
            <person name="Demaille J."/>
            <person name="Van de Peer Y."/>
            <person name="Moreau H."/>
        </authorList>
    </citation>
    <scope>NUCLEOTIDE SEQUENCE [LARGE SCALE GENOMIC DNA]</scope>
    <source>
        <strain evidence="11">OTTH 0595 / CCAP 157/2 / RCC745</strain>
    </source>
</reference>
<evidence type="ECO:0000256" key="4">
    <source>
        <dbReference type="ARBA" id="ARBA00022989"/>
    </source>
</evidence>
<feature type="transmembrane region" description="Helical" evidence="8">
    <location>
        <begin position="420"/>
        <end position="440"/>
    </location>
</feature>
<feature type="domain" description="Major facilitator superfamily (MFS) profile" evidence="9">
    <location>
        <begin position="52"/>
        <end position="474"/>
    </location>
</feature>
<feature type="transmembrane region" description="Helical" evidence="8">
    <location>
        <begin position="212"/>
        <end position="234"/>
    </location>
</feature>
<feature type="transmembrane region" description="Helical" evidence="8">
    <location>
        <begin position="145"/>
        <end position="166"/>
    </location>
</feature>
<dbReference type="GeneID" id="9832865"/>
<evidence type="ECO:0000313" key="10">
    <source>
        <dbReference type="EMBL" id="CEF97359.1"/>
    </source>
</evidence>
<feature type="transmembrane region" description="Helical" evidence="8">
    <location>
        <begin position="386"/>
        <end position="408"/>
    </location>
</feature>
<proteinExistence type="inferred from homology"/>
<dbReference type="Gene3D" id="1.20.1250.20">
    <property type="entry name" value="MFS general substrate transporter like domains"/>
    <property type="match status" value="1"/>
</dbReference>
<dbReference type="InterPro" id="IPR020846">
    <property type="entry name" value="MFS_dom"/>
</dbReference>
<sequence length="487" mass="51431">MPSPRERVRSPRGEERRRLVTPRGTGSTSEFSVPEVPRRMSAREALTRAAFPVFVAALGAFSFGYHCGVVNPALENLARDIGIANDVAAKGSVVSAMLLFAAVGSFSAGGIADAFGRVKALGLSGAACALGSAACATATTLDGILFGRALVGIGVGLVSIVVPMYISELAPPEHRGILGAGPQLSIGVGILIAVVLGLPFQGDQYYAPPENWWRIMFWVACIPGVALAALANTIPESPTWLRSKGRFHESDAVETAQFGATLSRRNDDATDGKMARWTDVLTARSNRRALITGVMLFFIQQFAGINAIIYFSTSIFESAGITSAVFASIAVCVVNLVGSVLATGLLDKTGRKPLLTFSFLGMAICCVSLALSAANPHMFMAPTLSLISVLAYVFIFGMGAGPVPGLLSSEIYAPAVRGKSMSLCFLSHWIFNFCIGQGFLPAVQTYGAPAVYMLFAVFSLFGFIFTSAYVIETKGKSLEQIAAELHI</sequence>
<evidence type="ECO:0000256" key="7">
    <source>
        <dbReference type="SAM" id="MobiDB-lite"/>
    </source>
</evidence>
<feature type="transmembrane region" description="Helical" evidence="8">
    <location>
        <begin position="289"/>
        <end position="313"/>
    </location>
</feature>
<keyword evidence="4 8" id="KW-1133">Transmembrane helix</keyword>
<feature type="transmembrane region" description="Helical" evidence="8">
    <location>
        <begin position="87"/>
        <end position="108"/>
    </location>
</feature>
<evidence type="ECO:0000313" key="11">
    <source>
        <dbReference type="Proteomes" id="UP000009170"/>
    </source>
</evidence>
<keyword evidence="6" id="KW-0813">Transport</keyword>
<dbReference type="GO" id="GO:0016020">
    <property type="term" value="C:membrane"/>
    <property type="evidence" value="ECO:0007669"/>
    <property type="project" value="UniProtKB-SubCell"/>
</dbReference>
<dbReference type="SUPFAM" id="SSF103473">
    <property type="entry name" value="MFS general substrate transporter"/>
    <property type="match status" value="1"/>
</dbReference>
<feature type="transmembrane region" description="Helical" evidence="8">
    <location>
        <begin position="49"/>
        <end position="67"/>
    </location>
</feature>
<feature type="compositionally biased region" description="Basic and acidic residues" evidence="7">
    <location>
        <begin position="1"/>
        <end position="18"/>
    </location>
</feature>
<evidence type="ECO:0000256" key="2">
    <source>
        <dbReference type="ARBA" id="ARBA00010992"/>
    </source>
</evidence>
<dbReference type="InParanoid" id="A0A090M5F5"/>
<comment type="caution">
    <text evidence="10">The sequence shown here is derived from an EMBL/GenBank/DDBJ whole genome shotgun (WGS) entry which is preliminary data.</text>
</comment>
<reference evidence="10 11" key="2">
    <citation type="journal article" date="2014" name="BMC Genomics">
        <title>An improved genome of the model marine alga Ostreococcus tauri unfolds by assessing Illumina de novo assemblies.</title>
        <authorList>
            <person name="Blanc-Mathieu R."/>
            <person name="Verhelst B."/>
            <person name="Derelle E."/>
            <person name="Rombauts S."/>
            <person name="Bouget F.Y."/>
            <person name="Carre I."/>
            <person name="Chateau A."/>
            <person name="Eyre-Walker A."/>
            <person name="Grimsley N."/>
            <person name="Moreau H."/>
            <person name="Piegu B."/>
            <person name="Rivals E."/>
            <person name="Schackwitz W."/>
            <person name="Van de Peer Y."/>
            <person name="Piganeau G."/>
        </authorList>
    </citation>
    <scope>NUCLEOTIDE SEQUENCE [LARGE SCALE GENOMIC DNA]</scope>
    <source>
        <strain evidence="11">OTTH 0595 / CCAP 157/2 / RCC745</strain>
    </source>
</reference>
<dbReference type="InterPro" id="IPR005829">
    <property type="entry name" value="Sugar_transporter_CS"/>
</dbReference>
<dbReference type="PROSITE" id="PS50850">
    <property type="entry name" value="MFS"/>
    <property type="match status" value="1"/>
</dbReference>
<accession>A0A090M5F5</accession>
<gene>
    <name evidence="10" type="ORF">OT_ostta03g05640</name>
</gene>
<dbReference type="InterPro" id="IPR003663">
    <property type="entry name" value="Sugar/inositol_transpt"/>
</dbReference>
<feature type="transmembrane region" description="Helical" evidence="8">
    <location>
        <begin position="120"/>
        <end position="139"/>
    </location>
</feature>
<dbReference type="InterPro" id="IPR005828">
    <property type="entry name" value="MFS_sugar_transport-like"/>
</dbReference>
<comment type="subcellular location">
    <subcellularLocation>
        <location evidence="1">Membrane</location>
        <topology evidence="1">Multi-pass membrane protein</topology>
    </subcellularLocation>
</comment>
<keyword evidence="5 8" id="KW-0472">Membrane</keyword>
<dbReference type="GO" id="GO:0005351">
    <property type="term" value="F:carbohydrate:proton symporter activity"/>
    <property type="evidence" value="ECO:0007669"/>
    <property type="project" value="TreeGrafter"/>
</dbReference>
<dbReference type="CDD" id="cd17315">
    <property type="entry name" value="MFS_GLUT_like"/>
    <property type="match status" value="1"/>
</dbReference>
<comment type="similarity">
    <text evidence="2 6">Belongs to the major facilitator superfamily. Sugar transporter (TC 2.A.1.1) family.</text>
</comment>
<dbReference type="InterPro" id="IPR036259">
    <property type="entry name" value="MFS_trans_sf"/>
</dbReference>
<dbReference type="Pfam" id="PF00083">
    <property type="entry name" value="Sugar_tr"/>
    <property type="match status" value="1"/>
</dbReference>
<dbReference type="PRINTS" id="PR00171">
    <property type="entry name" value="SUGRTRNSPORT"/>
</dbReference>
<dbReference type="KEGG" id="ota:OT_ostta03g05640"/>
<dbReference type="NCBIfam" id="TIGR00879">
    <property type="entry name" value="SP"/>
    <property type="match status" value="1"/>
</dbReference>
<keyword evidence="11" id="KW-1185">Reference proteome</keyword>
<dbReference type="RefSeq" id="XP_003078469.2">
    <property type="nucleotide sequence ID" value="XM_003078421.2"/>
</dbReference>
<evidence type="ECO:0000256" key="3">
    <source>
        <dbReference type="ARBA" id="ARBA00022692"/>
    </source>
</evidence>
<evidence type="ECO:0000259" key="9">
    <source>
        <dbReference type="PROSITE" id="PS50850"/>
    </source>
</evidence>
<name>A0A090M5F5_OSTTA</name>
<dbReference type="FunCoup" id="A0A090M5F5">
    <property type="interactions" value="402"/>
</dbReference>
<evidence type="ECO:0000256" key="5">
    <source>
        <dbReference type="ARBA" id="ARBA00023136"/>
    </source>
</evidence>
<feature type="region of interest" description="Disordered" evidence="7">
    <location>
        <begin position="1"/>
        <end position="34"/>
    </location>
</feature>
<feature type="transmembrane region" description="Helical" evidence="8">
    <location>
        <begin position="452"/>
        <end position="471"/>
    </location>
</feature>
<organism evidence="10 11">
    <name type="scientific">Ostreococcus tauri</name>
    <name type="common">Marine green alga</name>
    <dbReference type="NCBI Taxonomy" id="70448"/>
    <lineage>
        <taxon>Eukaryota</taxon>
        <taxon>Viridiplantae</taxon>
        <taxon>Chlorophyta</taxon>
        <taxon>Mamiellophyceae</taxon>
        <taxon>Mamiellales</taxon>
        <taxon>Bathycoccaceae</taxon>
        <taxon>Ostreococcus</taxon>
    </lineage>
</organism>
<dbReference type="Proteomes" id="UP000009170">
    <property type="component" value="Unassembled WGS sequence"/>
</dbReference>
<dbReference type="OrthoDB" id="6612291at2759"/>
<feature type="transmembrane region" description="Helical" evidence="8">
    <location>
        <begin position="319"/>
        <end position="342"/>
    </location>
</feature>
<dbReference type="PANTHER" id="PTHR48022">
    <property type="entry name" value="PLASTIDIC GLUCOSE TRANSPORTER 4"/>
    <property type="match status" value="1"/>
</dbReference>
<evidence type="ECO:0000256" key="6">
    <source>
        <dbReference type="RuleBase" id="RU003346"/>
    </source>
</evidence>